<dbReference type="Pfam" id="PF02653">
    <property type="entry name" value="BPD_transp_2"/>
    <property type="match status" value="1"/>
</dbReference>
<feature type="transmembrane region" description="Helical" evidence="9">
    <location>
        <begin position="272"/>
        <end position="292"/>
    </location>
</feature>
<dbReference type="Proteomes" id="UP000660021">
    <property type="component" value="Unassembled WGS sequence"/>
</dbReference>
<evidence type="ECO:0000313" key="10">
    <source>
        <dbReference type="EMBL" id="MBC5731691.1"/>
    </source>
</evidence>
<gene>
    <name evidence="10" type="ORF">H8S34_12760</name>
</gene>
<dbReference type="EMBL" id="JACOPR010000009">
    <property type="protein sequence ID" value="MBC5731691.1"/>
    <property type="molecule type" value="Genomic_DNA"/>
</dbReference>
<feature type="transmembrane region" description="Helical" evidence="9">
    <location>
        <begin position="45"/>
        <end position="66"/>
    </location>
</feature>
<keyword evidence="4" id="KW-0997">Cell inner membrane</keyword>
<keyword evidence="3" id="KW-1003">Cell membrane</keyword>
<feature type="transmembrane region" description="Helical" evidence="9">
    <location>
        <begin position="213"/>
        <end position="235"/>
    </location>
</feature>
<feature type="transmembrane region" description="Helical" evidence="9">
    <location>
        <begin position="298"/>
        <end position="314"/>
    </location>
</feature>
<proteinExistence type="predicted"/>
<feature type="transmembrane region" description="Helical" evidence="9">
    <location>
        <begin position="95"/>
        <end position="112"/>
    </location>
</feature>
<evidence type="ECO:0000313" key="11">
    <source>
        <dbReference type="Proteomes" id="UP000660021"/>
    </source>
</evidence>
<sequence>MSEQNAISLKGIFSSNGARIVLMLVALYLVSGILEPNYFQPSHLMSVLVLCCFLGIICIGQTLIILTGGADLSVAYSVTFSACVFAQTTKQTGSGVIGFAAALAAGLVMGVFKGFGVAYLRITPMVMTLATNSILMSSTFLYTQGVLKGESTELVTALAKESFLGIRYCVMLWVILGIGTIFLLRKTSFGRKIYAVGCSTRVTDLSGIHTKGVLMGVYIIASVMMAIAGVLLIGYLGYPNYTMGDSYQLISIAAVVIGGTSILGGHGSYLGTMGGVVIIYLIQSILIILNIAEAGKEIVNGAIILIILLAYGRGKKQSA</sequence>
<feature type="transmembrane region" description="Helical" evidence="9">
    <location>
        <begin position="247"/>
        <end position="265"/>
    </location>
</feature>
<organism evidence="10 11">
    <name type="scientific">Pseudoflavonifractor hominis</name>
    <dbReference type="NCBI Taxonomy" id="2763059"/>
    <lineage>
        <taxon>Bacteria</taxon>
        <taxon>Bacillati</taxon>
        <taxon>Bacillota</taxon>
        <taxon>Clostridia</taxon>
        <taxon>Eubacteriales</taxon>
        <taxon>Oscillospiraceae</taxon>
        <taxon>Pseudoflavonifractor</taxon>
    </lineage>
</organism>
<evidence type="ECO:0000256" key="4">
    <source>
        <dbReference type="ARBA" id="ARBA00022519"/>
    </source>
</evidence>
<evidence type="ECO:0000256" key="6">
    <source>
        <dbReference type="ARBA" id="ARBA00022989"/>
    </source>
</evidence>
<evidence type="ECO:0000256" key="7">
    <source>
        <dbReference type="ARBA" id="ARBA00023136"/>
    </source>
</evidence>
<evidence type="ECO:0000256" key="8">
    <source>
        <dbReference type="ARBA" id="ARBA00039381"/>
    </source>
</evidence>
<dbReference type="CDD" id="cd06579">
    <property type="entry name" value="TM_PBP1_transp_AraH_like"/>
    <property type="match status" value="1"/>
</dbReference>
<feature type="transmembrane region" description="Helical" evidence="9">
    <location>
        <begin position="20"/>
        <end position="39"/>
    </location>
</feature>
<evidence type="ECO:0000256" key="1">
    <source>
        <dbReference type="ARBA" id="ARBA00004651"/>
    </source>
</evidence>
<comment type="caution">
    <text evidence="10">The sequence shown here is derived from an EMBL/GenBank/DDBJ whole genome shotgun (WGS) entry which is preliminary data.</text>
</comment>
<keyword evidence="6 9" id="KW-1133">Transmembrane helix</keyword>
<evidence type="ECO:0000256" key="5">
    <source>
        <dbReference type="ARBA" id="ARBA00022692"/>
    </source>
</evidence>
<dbReference type="InterPro" id="IPR001851">
    <property type="entry name" value="ABC_transp_permease"/>
</dbReference>
<keyword evidence="5 9" id="KW-0812">Transmembrane</keyword>
<protein>
    <recommendedName>
        <fullName evidence="8">Autoinducer 2 import system permease protein LsrD</fullName>
    </recommendedName>
</protein>
<feature type="transmembrane region" description="Helical" evidence="9">
    <location>
        <begin position="124"/>
        <end position="143"/>
    </location>
</feature>
<dbReference type="PANTHER" id="PTHR32196">
    <property type="entry name" value="ABC TRANSPORTER PERMEASE PROTEIN YPHD-RELATED-RELATED"/>
    <property type="match status" value="1"/>
</dbReference>
<feature type="transmembrane region" description="Helical" evidence="9">
    <location>
        <begin position="163"/>
        <end position="184"/>
    </location>
</feature>
<keyword evidence="11" id="KW-1185">Reference proteome</keyword>
<evidence type="ECO:0000256" key="3">
    <source>
        <dbReference type="ARBA" id="ARBA00022475"/>
    </source>
</evidence>
<accession>A0ABR7HVZ1</accession>
<reference evidence="10 11" key="1">
    <citation type="submission" date="2020-08" db="EMBL/GenBank/DDBJ databases">
        <title>Genome public.</title>
        <authorList>
            <person name="Liu C."/>
            <person name="Sun Q."/>
        </authorList>
    </citation>
    <scope>NUCLEOTIDE SEQUENCE [LARGE SCALE GENOMIC DNA]</scope>
    <source>
        <strain evidence="10 11">New-38</strain>
    </source>
</reference>
<comment type="subcellular location">
    <subcellularLocation>
        <location evidence="1">Cell membrane</location>
        <topology evidence="1">Multi-pass membrane protein</topology>
    </subcellularLocation>
</comment>
<dbReference type="PANTHER" id="PTHR32196:SF71">
    <property type="entry name" value="AUTOINDUCER 2 IMPORT SYSTEM PERMEASE PROTEIN LSRD"/>
    <property type="match status" value="1"/>
</dbReference>
<dbReference type="RefSeq" id="WP_186964176.1">
    <property type="nucleotide sequence ID" value="NZ_JACOPR010000009.1"/>
</dbReference>
<keyword evidence="2" id="KW-0813">Transport</keyword>
<evidence type="ECO:0000256" key="2">
    <source>
        <dbReference type="ARBA" id="ARBA00022448"/>
    </source>
</evidence>
<name>A0ABR7HVZ1_9FIRM</name>
<evidence type="ECO:0000256" key="9">
    <source>
        <dbReference type="SAM" id="Phobius"/>
    </source>
</evidence>
<keyword evidence="7 9" id="KW-0472">Membrane</keyword>